<dbReference type="InterPro" id="IPR034660">
    <property type="entry name" value="DinB/YfiT-like"/>
</dbReference>
<dbReference type="SUPFAM" id="SSF109854">
    <property type="entry name" value="DinB/YfiT-like putative metalloenzymes"/>
    <property type="match status" value="1"/>
</dbReference>
<accession>A0A401U739</accession>
<feature type="binding site" evidence="3">
    <location>
        <position position="119"/>
    </location>
    <ligand>
        <name>a divalent metal cation</name>
        <dbReference type="ChEBI" id="CHEBI:60240"/>
    </ligand>
</feature>
<dbReference type="Proteomes" id="UP000288227">
    <property type="component" value="Unassembled WGS sequence"/>
</dbReference>
<evidence type="ECO:0000313" key="5">
    <source>
        <dbReference type="Proteomes" id="UP000288227"/>
    </source>
</evidence>
<dbReference type="InterPro" id="IPR007837">
    <property type="entry name" value="DinB"/>
</dbReference>
<dbReference type="Pfam" id="PF05163">
    <property type="entry name" value="DinB"/>
    <property type="match status" value="1"/>
</dbReference>
<organism evidence="4 5">
    <name type="scientific">Chryseotalea sanaruensis</name>
    <dbReference type="NCBI Taxonomy" id="2482724"/>
    <lineage>
        <taxon>Bacteria</taxon>
        <taxon>Pseudomonadati</taxon>
        <taxon>Bacteroidota</taxon>
        <taxon>Cytophagia</taxon>
        <taxon>Cytophagales</taxon>
        <taxon>Chryseotaleaceae</taxon>
        <taxon>Chryseotalea</taxon>
    </lineage>
</organism>
<dbReference type="PANTHER" id="PTHR37302:SF3">
    <property type="entry name" value="DAMAGE-INDUCIBLE PROTEIN DINB"/>
    <property type="match status" value="1"/>
</dbReference>
<dbReference type="PANTHER" id="PTHR37302">
    <property type="entry name" value="SLR1116 PROTEIN"/>
    <property type="match status" value="1"/>
</dbReference>
<evidence type="ECO:0000256" key="2">
    <source>
        <dbReference type="ARBA" id="ARBA00022723"/>
    </source>
</evidence>
<evidence type="ECO:0000256" key="1">
    <source>
        <dbReference type="ARBA" id="ARBA00008635"/>
    </source>
</evidence>
<feature type="binding site" evidence="3">
    <location>
        <position position="123"/>
    </location>
    <ligand>
        <name>a divalent metal cation</name>
        <dbReference type="ChEBI" id="CHEBI:60240"/>
    </ligand>
</feature>
<dbReference type="OrthoDB" id="9811413at2"/>
<comment type="similarity">
    <text evidence="1">Belongs to the DinB family.</text>
</comment>
<dbReference type="AlphaFoldDB" id="A0A401U739"/>
<dbReference type="RefSeq" id="WP_127121360.1">
    <property type="nucleotide sequence ID" value="NZ_BHXQ01000002.1"/>
</dbReference>
<sequence length="156" mass="18378">MKEYFVKLYSYNDWANKKVITCLKKQQVSDEKILTLMSHTLSALYIWLARITGNSTAPYPLWKQYSLMELEAMSNEIGKNWLAFVNENERFDRELSYNNYVGDPYKNKVENIMIHLVNHSTYHRAQVAILLRQKGFEPVNTDFITYDRVVTGQLPD</sequence>
<dbReference type="Gene3D" id="1.20.120.450">
    <property type="entry name" value="dinb family like domain"/>
    <property type="match status" value="1"/>
</dbReference>
<protein>
    <submittedName>
        <fullName evidence="4">Damage-inducible protein DinB</fullName>
    </submittedName>
</protein>
<proteinExistence type="inferred from homology"/>
<evidence type="ECO:0000313" key="4">
    <source>
        <dbReference type="EMBL" id="GCC50690.1"/>
    </source>
</evidence>
<evidence type="ECO:0000256" key="3">
    <source>
        <dbReference type="PIRSR" id="PIRSR607837-1"/>
    </source>
</evidence>
<name>A0A401U739_9BACT</name>
<reference evidence="4 5" key="1">
    <citation type="submission" date="2018-11" db="EMBL/GenBank/DDBJ databases">
        <title>Chryseotalea sanarue gen. nov., sp., nov., a member of the family Cytophagaceae, isolated from a brackish lake in Hamamatsu Japan.</title>
        <authorList>
            <person name="Maejima Y."/>
            <person name="Iino T."/>
            <person name="Muraguchi Y."/>
            <person name="Fukuda K."/>
            <person name="Ohkuma M."/>
            <person name="Moriuchi R."/>
            <person name="Dohra H."/>
            <person name="Kimbara K."/>
            <person name="Shintani M."/>
        </authorList>
    </citation>
    <scope>NUCLEOTIDE SEQUENCE [LARGE SCALE GENOMIC DNA]</scope>
    <source>
        <strain evidence="4 5">Ys</strain>
    </source>
</reference>
<comment type="caution">
    <text evidence="4">The sequence shown here is derived from an EMBL/GenBank/DDBJ whole genome shotgun (WGS) entry which is preliminary data.</text>
</comment>
<feature type="binding site" evidence="3">
    <location>
        <position position="39"/>
    </location>
    <ligand>
        <name>a divalent metal cation</name>
        <dbReference type="ChEBI" id="CHEBI:60240"/>
    </ligand>
</feature>
<dbReference type="GO" id="GO:0046872">
    <property type="term" value="F:metal ion binding"/>
    <property type="evidence" value="ECO:0007669"/>
    <property type="project" value="UniProtKB-KW"/>
</dbReference>
<keyword evidence="2 3" id="KW-0479">Metal-binding</keyword>
<keyword evidence="5" id="KW-1185">Reference proteome</keyword>
<dbReference type="EMBL" id="BHXQ01000002">
    <property type="protein sequence ID" value="GCC50690.1"/>
    <property type="molecule type" value="Genomic_DNA"/>
</dbReference>
<gene>
    <name evidence="4" type="ORF">SanaruYs_09080</name>
</gene>